<evidence type="ECO:0000313" key="2">
    <source>
        <dbReference type="EMBL" id="TCO27427.1"/>
    </source>
</evidence>
<dbReference type="Gene3D" id="1.10.1660.10">
    <property type="match status" value="1"/>
</dbReference>
<dbReference type="Proteomes" id="UP000295818">
    <property type="component" value="Unassembled WGS sequence"/>
</dbReference>
<dbReference type="EMBL" id="SLWM01000003">
    <property type="protein sequence ID" value="TCO27427.1"/>
    <property type="molecule type" value="Genomic_DNA"/>
</dbReference>
<dbReference type="SUPFAM" id="SSF46955">
    <property type="entry name" value="Putative DNA-binding domain"/>
    <property type="match status" value="1"/>
</dbReference>
<dbReference type="InterPro" id="IPR000551">
    <property type="entry name" value="MerR-type_HTH_dom"/>
</dbReference>
<dbReference type="InterPro" id="IPR009061">
    <property type="entry name" value="DNA-bd_dom_put_sf"/>
</dbReference>
<dbReference type="RefSeq" id="WP_132190118.1">
    <property type="nucleotide sequence ID" value="NZ_SLWM01000003.1"/>
</dbReference>
<dbReference type="PROSITE" id="PS50937">
    <property type="entry name" value="HTH_MERR_2"/>
    <property type="match status" value="1"/>
</dbReference>
<dbReference type="Pfam" id="PF00376">
    <property type="entry name" value="MerR"/>
    <property type="match status" value="1"/>
</dbReference>
<organism evidence="2 3">
    <name type="scientific">Kribbella orskensis</name>
    <dbReference type="NCBI Taxonomy" id="2512216"/>
    <lineage>
        <taxon>Bacteria</taxon>
        <taxon>Bacillati</taxon>
        <taxon>Actinomycetota</taxon>
        <taxon>Actinomycetes</taxon>
        <taxon>Propionibacteriales</taxon>
        <taxon>Kribbellaceae</taxon>
        <taxon>Kribbella</taxon>
    </lineage>
</organism>
<proteinExistence type="predicted"/>
<feature type="domain" description="HTH merR-type" evidence="1">
    <location>
        <begin position="7"/>
        <end position="36"/>
    </location>
</feature>
<sequence length="36" mass="3935">MNTGEKTWRVGELATATGVGVRALHHYDEIGVLPQQ</sequence>
<comment type="caution">
    <text evidence="2">The sequence shown here is derived from an EMBL/GenBank/DDBJ whole genome shotgun (WGS) entry which is preliminary data.</text>
</comment>
<gene>
    <name evidence="2" type="ORF">EV644_103125</name>
</gene>
<protein>
    <submittedName>
        <fullName evidence="2">MerR-like DNA binding protein</fullName>
    </submittedName>
</protein>
<keyword evidence="3" id="KW-1185">Reference proteome</keyword>
<reference evidence="2 3" key="1">
    <citation type="journal article" date="2015" name="Stand. Genomic Sci.">
        <title>Genomic Encyclopedia of Bacterial and Archaeal Type Strains, Phase III: the genomes of soil and plant-associated and newly described type strains.</title>
        <authorList>
            <person name="Whitman W.B."/>
            <person name="Woyke T."/>
            <person name="Klenk H.P."/>
            <person name="Zhou Y."/>
            <person name="Lilburn T.G."/>
            <person name="Beck B.J."/>
            <person name="De Vos P."/>
            <person name="Vandamme P."/>
            <person name="Eisen J.A."/>
            <person name="Garrity G."/>
            <person name="Hugenholtz P."/>
            <person name="Kyrpides N.C."/>
        </authorList>
    </citation>
    <scope>NUCLEOTIDE SEQUENCE [LARGE SCALE GENOMIC DNA]</scope>
    <source>
        <strain evidence="2 3">VKM Ac-2538</strain>
    </source>
</reference>
<evidence type="ECO:0000313" key="3">
    <source>
        <dbReference type="Proteomes" id="UP000295818"/>
    </source>
</evidence>
<accession>A0ABY2BP82</accession>
<name>A0ABY2BP82_9ACTN</name>
<evidence type="ECO:0000259" key="1">
    <source>
        <dbReference type="PROSITE" id="PS50937"/>
    </source>
</evidence>